<keyword evidence="3" id="KW-1185">Reference proteome</keyword>
<dbReference type="EMBL" id="AAXT01000001">
    <property type="protein sequence ID" value="EDO08550.1"/>
    <property type="molecule type" value="Genomic_DNA"/>
</dbReference>
<reference evidence="3" key="3">
    <citation type="journal article" date="2021" name="Int. J. Parasitol.">
        <title>Comparative analysis of gene expression between Babesia bovis blood stages and kinetes allowed by improved genome annotation.</title>
        <authorList>
            <person name="Ueti M.W."/>
            <person name="Johnson W.C."/>
            <person name="Kappmeyer L.S."/>
            <person name="Herndon D.R."/>
            <person name="Mousel M.R."/>
            <person name="Reif K.E."/>
            <person name="Taus N.S."/>
            <person name="Ifeonu O.O."/>
            <person name="Silva J.C."/>
            <person name="Suarez C.E."/>
            <person name="Brayton K.A."/>
        </authorList>
    </citation>
    <scope>NUCLEOTIDE SEQUENCE [LARGE SCALE GENOMIC DNA]</scope>
</reference>
<dbReference type="VEuPathDB" id="PiroplasmaDB:BBOV_III009940"/>
<dbReference type="InParanoid" id="A7APR6"/>
<name>A7APR6_BABBO</name>
<dbReference type="AlphaFoldDB" id="A7APR6"/>
<organism evidence="2 3">
    <name type="scientific">Babesia bovis</name>
    <dbReference type="NCBI Taxonomy" id="5865"/>
    <lineage>
        <taxon>Eukaryota</taxon>
        <taxon>Sar</taxon>
        <taxon>Alveolata</taxon>
        <taxon>Apicomplexa</taxon>
        <taxon>Aconoidasida</taxon>
        <taxon>Piroplasmida</taxon>
        <taxon>Babesiidae</taxon>
        <taxon>Babesia</taxon>
    </lineage>
</organism>
<dbReference type="GeneID" id="5480374"/>
<keyword evidence="1" id="KW-0812">Transmembrane</keyword>
<feature type="transmembrane region" description="Helical" evidence="1">
    <location>
        <begin position="324"/>
        <end position="346"/>
    </location>
</feature>
<keyword evidence="1" id="KW-1133">Transmembrane helix</keyword>
<evidence type="ECO:0000313" key="2">
    <source>
        <dbReference type="EMBL" id="EDO08550.1"/>
    </source>
</evidence>
<feature type="transmembrane region" description="Helical" evidence="1">
    <location>
        <begin position="255"/>
        <end position="276"/>
    </location>
</feature>
<feature type="transmembrane region" description="Helical" evidence="1">
    <location>
        <begin position="146"/>
        <end position="173"/>
    </location>
</feature>
<dbReference type="RefSeq" id="XP_001612118.1">
    <property type="nucleotide sequence ID" value="XM_001612068.1"/>
</dbReference>
<reference evidence="3" key="2">
    <citation type="journal article" date="2020" name="Data Brief">
        <title>Transcriptome dataset of Babesia bovis life stages within vertebrate and invertebrate hosts.</title>
        <authorList>
            <person name="Ueti M.W."/>
            <person name="Johnson W.C."/>
            <person name="Kappmeyer L.S."/>
            <person name="Herndon D.R."/>
            <person name="Mousel M.R."/>
            <person name="Reif K.E."/>
            <person name="Taus N.S."/>
            <person name="Ifeonu O.O."/>
            <person name="Silva J.C."/>
            <person name="Suarez C.E."/>
            <person name="Brayton K.A."/>
        </authorList>
    </citation>
    <scope>NUCLEOTIDE SEQUENCE [LARGE SCALE GENOMIC DNA]</scope>
</reference>
<keyword evidence="1" id="KW-0472">Membrane</keyword>
<feature type="transmembrane region" description="Helical" evidence="1">
    <location>
        <begin position="288"/>
        <end position="312"/>
    </location>
</feature>
<feature type="transmembrane region" description="Helical" evidence="1">
    <location>
        <begin position="76"/>
        <end position="96"/>
    </location>
</feature>
<evidence type="ECO:0000313" key="3">
    <source>
        <dbReference type="Proteomes" id="UP000002173"/>
    </source>
</evidence>
<accession>A7APR6</accession>
<sequence length="380" mass="42256">MSTMANPTGTTNPLLEKALVLVIILTLTILLVNGISIFINETTVTYATQALGILLSILVLCLCYKLDYLVKPFTKWHWATLLLVSIFCALYNSLVFKVTEISVAYENGASYYVYSIAGTCLLVMAGTLLCGWKCGLFKQPCCRSQWACYVSIAIVVLAILATCGMAVPLHAFVTRSFVYSGDGNTDVNNLKNSARPVVLLAEIYSTSLLYVIILKLPYSFYEVVILMLLSISFGALITLMIYQGTYSFQQNQHHVFYPLVVICYGTTLVLIMIVKSHEPFNWLWSKDVFCCMVFGALAVLSLILLLVICIGSSDNGFSQEAKNVGYICVISLYLMGCIAATIFYSYRLGIFTCKKNNLRKEESVKVEHESANEFKDEDTK</sequence>
<dbReference type="Proteomes" id="UP000002173">
    <property type="component" value="Unassembled WGS sequence"/>
</dbReference>
<proteinExistence type="predicted"/>
<protein>
    <submittedName>
        <fullName evidence="2">Membrane protein, putative</fullName>
    </submittedName>
</protein>
<feature type="transmembrane region" description="Helical" evidence="1">
    <location>
        <begin position="111"/>
        <end position="134"/>
    </location>
</feature>
<evidence type="ECO:0000256" key="1">
    <source>
        <dbReference type="SAM" id="Phobius"/>
    </source>
</evidence>
<comment type="caution">
    <text evidence="2">The sequence shown here is derived from an EMBL/GenBank/DDBJ whole genome shotgun (WGS) entry which is preliminary data.</text>
</comment>
<feature type="transmembrane region" description="Helical" evidence="1">
    <location>
        <begin position="220"/>
        <end position="243"/>
    </location>
</feature>
<gene>
    <name evidence="2" type="ORF">BBOV_III009940</name>
</gene>
<dbReference type="KEGG" id="bbo:BBOV_III009940"/>
<feature type="transmembrane region" description="Helical" evidence="1">
    <location>
        <begin position="18"/>
        <end position="39"/>
    </location>
</feature>
<reference evidence="2 3" key="1">
    <citation type="journal article" date="2007" name="PLoS Pathog.">
        <title>Genome sequence of Babesia bovis and comparative analysis of apicomplexan hemoprotozoa.</title>
        <authorList>
            <person name="Brayton K.A."/>
            <person name="Lau A.O.T."/>
            <person name="Herndon D.R."/>
            <person name="Hannick L."/>
            <person name="Kappmeyer L.S."/>
            <person name="Berens S.J."/>
            <person name="Bidwell S.L."/>
            <person name="Brown W.C."/>
            <person name="Crabtree J."/>
            <person name="Fadrosh D."/>
            <person name="Feldblum T."/>
            <person name="Forberger H.A."/>
            <person name="Haas B.J."/>
            <person name="Howell J.M."/>
            <person name="Khouri H."/>
            <person name="Koo H."/>
            <person name="Mann D.J."/>
            <person name="Norimine J."/>
            <person name="Paulsen I.T."/>
            <person name="Radune D."/>
            <person name="Ren Q."/>
            <person name="Smith R.K. Jr."/>
            <person name="Suarez C.E."/>
            <person name="White O."/>
            <person name="Wortman J.R."/>
            <person name="Knowles D.P. Jr."/>
            <person name="McElwain T.F."/>
            <person name="Nene V.M."/>
        </authorList>
    </citation>
    <scope>NUCLEOTIDE SEQUENCE [LARGE SCALE GENOMIC DNA]</scope>
    <source>
        <strain evidence="2">T2Bo</strain>
    </source>
</reference>
<feature type="transmembrane region" description="Helical" evidence="1">
    <location>
        <begin position="45"/>
        <end position="64"/>
    </location>
</feature>